<accession>A0ABW8CJF7</accession>
<keyword evidence="9" id="KW-1185">Reference proteome</keyword>
<evidence type="ECO:0000256" key="1">
    <source>
        <dbReference type="ARBA" id="ARBA00001974"/>
    </source>
</evidence>
<protein>
    <submittedName>
        <fullName evidence="8">FAD-dependent monooxygenase</fullName>
    </submittedName>
</protein>
<comment type="cofactor">
    <cofactor evidence="1">
        <name>FAD</name>
        <dbReference type="ChEBI" id="CHEBI:57692"/>
    </cofactor>
</comment>
<dbReference type="Proteomes" id="UP001614394">
    <property type="component" value="Unassembled WGS sequence"/>
</dbReference>
<keyword evidence="5 8" id="KW-0503">Monooxygenase</keyword>
<sequence length="455" mass="48781">MAHPTDPIAIVGAGIAGLVTAAVLRSHGIDCRLIEQTTRFGTVGAGIQLSPNGVRILQRLGLAPALAATAVTARSIETRRWDDASLLAHTPHGQACNDLFGAPYYLIHRADLQKCLLSALPADFVTLGTACARVVEHLDHAEIHHTDGSVTRARLVIGADGVHSTVRRAVVDDAPRFSGYAVHRGLVPADTVPSFRDDPRVLFWLGPGRHVTYYPIAGSSTVHFSAVGAVTTTPQHTTPQHTTPQHTTSPRHAITPQHATTSRYDLPPHADPHDTASRAGAVEDLAAAFTGWHEEVRRVVTAARSVTRWGLFDRDIAPHYATGRVALVGDAAHPMLPYLSQGANQALEDAVVLAHCLADTHPHDPAPALRRYQALRHPRTAEIHRRARTLAHSFHLPDGAQQSARDTTLRATGDLAHLRWLYGYDAHAATDTSAATGAHAAPGIPTAADRRLPTP</sequence>
<dbReference type="GO" id="GO:0004497">
    <property type="term" value="F:monooxygenase activity"/>
    <property type="evidence" value="ECO:0007669"/>
    <property type="project" value="UniProtKB-KW"/>
</dbReference>
<proteinExistence type="predicted"/>
<keyword evidence="2" id="KW-0285">Flavoprotein</keyword>
<evidence type="ECO:0000256" key="5">
    <source>
        <dbReference type="ARBA" id="ARBA00023033"/>
    </source>
</evidence>
<feature type="region of interest" description="Disordered" evidence="6">
    <location>
        <begin position="434"/>
        <end position="455"/>
    </location>
</feature>
<dbReference type="Pfam" id="PF01494">
    <property type="entry name" value="FAD_binding_3"/>
    <property type="match status" value="1"/>
</dbReference>
<dbReference type="RefSeq" id="WP_399658188.1">
    <property type="nucleotide sequence ID" value="NZ_JBITYG010000019.1"/>
</dbReference>
<dbReference type="InterPro" id="IPR050493">
    <property type="entry name" value="FAD-dep_Monooxygenase_BioMet"/>
</dbReference>
<feature type="domain" description="FAD-binding" evidence="7">
    <location>
        <begin position="8"/>
        <end position="386"/>
    </location>
</feature>
<evidence type="ECO:0000259" key="7">
    <source>
        <dbReference type="Pfam" id="PF01494"/>
    </source>
</evidence>
<feature type="compositionally biased region" description="Low complexity" evidence="6">
    <location>
        <begin position="233"/>
        <end position="248"/>
    </location>
</feature>
<reference evidence="8 9" key="1">
    <citation type="submission" date="2024-10" db="EMBL/GenBank/DDBJ databases">
        <title>The Natural Products Discovery Center: Release of the First 8490 Sequenced Strains for Exploring Actinobacteria Biosynthetic Diversity.</title>
        <authorList>
            <person name="Kalkreuter E."/>
            <person name="Kautsar S.A."/>
            <person name="Yang D."/>
            <person name="Bader C.D."/>
            <person name="Teijaro C.N."/>
            <person name="Fluegel L."/>
            <person name="Davis C.M."/>
            <person name="Simpson J.R."/>
            <person name="Lauterbach L."/>
            <person name="Steele A.D."/>
            <person name="Gui C."/>
            <person name="Meng S."/>
            <person name="Li G."/>
            <person name="Viehrig K."/>
            <person name="Ye F."/>
            <person name="Su P."/>
            <person name="Kiefer A.F."/>
            <person name="Nichols A."/>
            <person name="Cepeda A.J."/>
            <person name="Yan W."/>
            <person name="Fan B."/>
            <person name="Jiang Y."/>
            <person name="Adhikari A."/>
            <person name="Zheng C.-J."/>
            <person name="Schuster L."/>
            <person name="Cowan T.M."/>
            <person name="Smanski M.J."/>
            <person name="Chevrette M.G."/>
            <person name="De Carvalho L.P.S."/>
            <person name="Shen B."/>
        </authorList>
    </citation>
    <scope>NUCLEOTIDE SEQUENCE [LARGE SCALE GENOMIC DNA]</scope>
    <source>
        <strain evidence="8 9">NPDC053399</strain>
    </source>
</reference>
<feature type="region of interest" description="Disordered" evidence="6">
    <location>
        <begin position="233"/>
        <end position="253"/>
    </location>
</feature>
<evidence type="ECO:0000256" key="3">
    <source>
        <dbReference type="ARBA" id="ARBA00022827"/>
    </source>
</evidence>
<gene>
    <name evidence="8" type="ORF">ACIGXA_39365</name>
</gene>
<dbReference type="InterPro" id="IPR036188">
    <property type="entry name" value="FAD/NAD-bd_sf"/>
</dbReference>
<name>A0ABW8CJF7_9ACTN</name>
<comment type="caution">
    <text evidence="8">The sequence shown here is derived from an EMBL/GenBank/DDBJ whole genome shotgun (WGS) entry which is preliminary data.</text>
</comment>
<evidence type="ECO:0000313" key="8">
    <source>
        <dbReference type="EMBL" id="MFI9106574.1"/>
    </source>
</evidence>
<feature type="compositionally biased region" description="Low complexity" evidence="6">
    <location>
        <begin position="434"/>
        <end position="447"/>
    </location>
</feature>
<evidence type="ECO:0000256" key="4">
    <source>
        <dbReference type="ARBA" id="ARBA00023002"/>
    </source>
</evidence>
<dbReference type="SUPFAM" id="SSF54373">
    <property type="entry name" value="FAD-linked reductases, C-terminal domain"/>
    <property type="match status" value="1"/>
</dbReference>
<dbReference type="SUPFAM" id="SSF51905">
    <property type="entry name" value="FAD/NAD(P)-binding domain"/>
    <property type="match status" value="1"/>
</dbReference>
<organism evidence="8 9">
    <name type="scientific">Streptomyces fildesensis</name>
    <dbReference type="NCBI Taxonomy" id="375757"/>
    <lineage>
        <taxon>Bacteria</taxon>
        <taxon>Bacillati</taxon>
        <taxon>Actinomycetota</taxon>
        <taxon>Actinomycetes</taxon>
        <taxon>Kitasatosporales</taxon>
        <taxon>Streptomycetaceae</taxon>
        <taxon>Streptomyces</taxon>
    </lineage>
</organism>
<dbReference type="PRINTS" id="PR00420">
    <property type="entry name" value="RNGMNOXGNASE"/>
</dbReference>
<dbReference type="PANTHER" id="PTHR13789:SF318">
    <property type="entry name" value="GERANYLGERANYL DIPHOSPHATE REDUCTASE"/>
    <property type="match status" value="1"/>
</dbReference>
<dbReference type="Gene3D" id="3.50.50.60">
    <property type="entry name" value="FAD/NAD(P)-binding domain"/>
    <property type="match status" value="1"/>
</dbReference>
<evidence type="ECO:0000256" key="2">
    <source>
        <dbReference type="ARBA" id="ARBA00022630"/>
    </source>
</evidence>
<dbReference type="PANTHER" id="PTHR13789">
    <property type="entry name" value="MONOOXYGENASE"/>
    <property type="match status" value="1"/>
</dbReference>
<dbReference type="InterPro" id="IPR002938">
    <property type="entry name" value="FAD-bd"/>
</dbReference>
<keyword evidence="4" id="KW-0560">Oxidoreductase</keyword>
<evidence type="ECO:0000313" key="9">
    <source>
        <dbReference type="Proteomes" id="UP001614394"/>
    </source>
</evidence>
<dbReference type="EMBL" id="JBITYG010000019">
    <property type="protein sequence ID" value="MFI9106574.1"/>
    <property type="molecule type" value="Genomic_DNA"/>
</dbReference>
<keyword evidence="3" id="KW-0274">FAD</keyword>
<evidence type="ECO:0000256" key="6">
    <source>
        <dbReference type="SAM" id="MobiDB-lite"/>
    </source>
</evidence>